<reference evidence="9 10" key="1">
    <citation type="submission" date="2021-03" db="EMBL/GenBank/DDBJ databases">
        <authorList>
            <person name="Kanchanasin P."/>
            <person name="Saeng-In P."/>
            <person name="Phongsopitanun W."/>
            <person name="Yuki M."/>
            <person name="Kudo T."/>
            <person name="Ohkuma M."/>
            <person name="Tanasupawat S."/>
        </authorList>
    </citation>
    <scope>NUCLEOTIDE SEQUENCE [LARGE SCALE GENOMIC DNA]</scope>
    <source>
        <strain evidence="9 10">L46</strain>
    </source>
</reference>
<dbReference type="InterPro" id="IPR015500">
    <property type="entry name" value="Peptidase_S8_subtilisin-rel"/>
</dbReference>
<dbReference type="Pfam" id="PF00082">
    <property type="entry name" value="Peptidase_S8"/>
    <property type="match status" value="1"/>
</dbReference>
<keyword evidence="3 5" id="KW-0378">Hydrolase</keyword>
<keyword evidence="2 5" id="KW-0645">Protease</keyword>
<dbReference type="PANTHER" id="PTHR43806">
    <property type="entry name" value="PEPTIDASE S8"/>
    <property type="match status" value="1"/>
</dbReference>
<feature type="domain" description="Peptidase S8/S53" evidence="8">
    <location>
        <begin position="61"/>
        <end position="307"/>
    </location>
</feature>
<feature type="transmembrane region" description="Helical" evidence="7">
    <location>
        <begin position="367"/>
        <end position="389"/>
    </location>
</feature>
<dbReference type="RefSeq" id="WP_208264651.1">
    <property type="nucleotide sequence ID" value="NZ_BAAAGM010000122.1"/>
</dbReference>
<dbReference type="InterPro" id="IPR036852">
    <property type="entry name" value="Peptidase_S8/S53_dom_sf"/>
</dbReference>
<dbReference type="EMBL" id="JAGEOK010000002">
    <property type="protein sequence ID" value="MBO2436344.1"/>
    <property type="molecule type" value="Genomic_DNA"/>
</dbReference>
<evidence type="ECO:0000256" key="7">
    <source>
        <dbReference type="SAM" id="Phobius"/>
    </source>
</evidence>
<proteinExistence type="inferred from homology"/>
<name>A0ABS3QSG0_9ACTN</name>
<accession>A0ABS3QSG0</accession>
<dbReference type="PROSITE" id="PS51892">
    <property type="entry name" value="SUBTILASE"/>
    <property type="match status" value="1"/>
</dbReference>
<keyword evidence="4 5" id="KW-0720">Serine protease</keyword>
<evidence type="ECO:0000256" key="6">
    <source>
        <dbReference type="SAM" id="MobiDB-lite"/>
    </source>
</evidence>
<dbReference type="Proteomes" id="UP000666915">
    <property type="component" value="Unassembled WGS sequence"/>
</dbReference>
<evidence type="ECO:0000313" key="10">
    <source>
        <dbReference type="Proteomes" id="UP000666915"/>
    </source>
</evidence>
<dbReference type="InterPro" id="IPR050131">
    <property type="entry name" value="Peptidase_S8_subtilisin-like"/>
</dbReference>
<dbReference type="CDD" id="cd00306">
    <property type="entry name" value="Peptidases_S8_S53"/>
    <property type="match status" value="1"/>
</dbReference>
<dbReference type="InterPro" id="IPR000209">
    <property type="entry name" value="Peptidase_S8/S53_dom"/>
</dbReference>
<dbReference type="PANTHER" id="PTHR43806:SF11">
    <property type="entry name" value="CEREVISIN-RELATED"/>
    <property type="match status" value="1"/>
</dbReference>
<feature type="active site" description="Charge relay system" evidence="5">
    <location>
        <position position="109"/>
    </location>
</feature>
<dbReference type="Gene3D" id="3.40.50.200">
    <property type="entry name" value="Peptidase S8/S53 domain"/>
    <property type="match status" value="1"/>
</dbReference>
<feature type="compositionally biased region" description="Polar residues" evidence="6">
    <location>
        <begin position="328"/>
        <end position="340"/>
    </location>
</feature>
<organism evidence="9 10">
    <name type="scientific">Actinomadura nitritigenes</name>
    <dbReference type="NCBI Taxonomy" id="134602"/>
    <lineage>
        <taxon>Bacteria</taxon>
        <taxon>Bacillati</taxon>
        <taxon>Actinomycetota</taxon>
        <taxon>Actinomycetes</taxon>
        <taxon>Streptosporangiales</taxon>
        <taxon>Thermomonosporaceae</taxon>
        <taxon>Actinomadura</taxon>
    </lineage>
</organism>
<keyword evidence="7" id="KW-0812">Transmembrane</keyword>
<evidence type="ECO:0000256" key="1">
    <source>
        <dbReference type="ARBA" id="ARBA00011073"/>
    </source>
</evidence>
<comment type="caution">
    <text evidence="9">The sequence shown here is derived from an EMBL/GenBank/DDBJ whole genome shotgun (WGS) entry which is preliminary data.</text>
</comment>
<keyword evidence="7" id="KW-1133">Transmembrane helix</keyword>
<evidence type="ECO:0000256" key="3">
    <source>
        <dbReference type="ARBA" id="ARBA00022801"/>
    </source>
</evidence>
<evidence type="ECO:0000256" key="2">
    <source>
        <dbReference type="ARBA" id="ARBA00022670"/>
    </source>
</evidence>
<keyword evidence="7" id="KW-0472">Membrane</keyword>
<dbReference type="PRINTS" id="PR00723">
    <property type="entry name" value="SUBTILISIN"/>
</dbReference>
<dbReference type="SUPFAM" id="SSF52743">
    <property type="entry name" value="Subtilisin-like"/>
    <property type="match status" value="1"/>
</dbReference>
<feature type="active site" description="Charge relay system" evidence="5">
    <location>
        <position position="259"/>
    </location>
</feature>
<evidence type="ECO:0000313" key="9">
    <source>
        <dbReference type="EMBL" id="MBO2436344.1"/>
    </source>
</evidence>
<sequence>MVADLSVRRALWSRITLATAISLPFLLLDCPLAQAAPRPRAEEWWFEAWQITQKVWPLTEGEGITIGLIDTGVEARLPELRGVVLPGKDFAGPSDHEGRVDTDSELGGHGTGMAALISGQGSGSGMVGIAPKSRILPISKVSGDYEKPIRYAVDHGAKVINMSEGVPTGSCPSSVQAAVDYAIQHDVVIVAAAGNDAHLDSTDTPANCSGVLAVGGIDAHLSPWQDSTPGPNVMIAAPSVSVGSIGKAGVFSPGGNGTSSATALTSGVVALLRSHFPRMSGREIVQRMLATARDVGPKGRDEKTGYGALIPYKALTAHVPADFPNPVYSKSRSTTSQKNAGKTEILHRRESPSHAVRSSPHDESTTWAIVLIATTIALLTITGLTYAAFRHRRST</sequence>
<keyword evidence="10" id="KW-1185">Reference proteome</keyword>
<evidence type="ECO:0000256" key="5">
    <source>
        <dbReference type="PROSITE-ProRule" id="PRU01240"/>
    </source>
</evidence>
<evidence type="ECO:0000256" key="4">
    <source>
        <dbReference type="ARBA" id="ARBA00022825"/>
    </source>
</evidence>
<gene>
    <name evidence="9" type="ORF">J4557_02320</name>
</gene>
<feature type="active site" description="Charge relay system" evidence="5">
    <location>
        <position position="70"/>
    </location>
</feature>
<feature type="region of interest" description="Disordered" evidence="6">
    <location>
        <begin position="326"/>
        <end position="360"/>
    </location>
</feature>
<comment type="similarity">
    <text evidence="1 5">Belongs to the peptidase S8 family.</text>
</comment>
<protein>
    <submittedName>
        <fullName evidence="9">S8 family serine peptidase</fullName>
    </submittedName>
</protein>
<evidence type="ECO:0000259" key="8">
    <source>
        <dbReference type="Pfam" id="PF00082"/>
    </source>
</evidence>